<dbReference type="InterPro" id="IPR011990">
    <property type="entry name" value="TPR-like_helical_dom_sf"/>
</dbReference>
<feature type="compositionally biased region" description="Pro residues" evidence="1">
    <location>
        <begin position="224"/>
        <end position="234"/>
    </location>
</feature>
<dbReference type="Gene3D" id="1.25.40.10">
    <property type="entry name" value="Tetratricopeptide repeat domain"/>
    <property type="match status" value="1"/>
</dbReference>
<dbReference type="Proteomes" id="UP000739538">
    <property type="component" value="Unassembled WGS sequence"/>
</dbReference>
<protein>
    <recommendedName>
        <fullName evidence="4">Tetratricopeptide repeat protein</fullName>
    </recommendedName>
</protein>
<feature type="region of interest" description="Disordered" evidence="1">
    <location>
        <begin position="196"/>
        <end position="234"/>
    </location>
</feature>
<sequence>MIRALSVRRGAAPSRGRPARLRRLGPSGTTLSLIGLFLFGLGPMGCAKTLSGDDLMALGQPEAALVAYGRVQSDRADHHLKLGYAFFEAGLLAAAERELVRAHELAPSAPTPVFWLAELAVAQGDEEKGLQLRALYAELRPGAATRPLLGGSSLTDEDLQESLERIRRHEVAAVIQSDRPRSDAVLLALGSRVQGPGWGVPSADGWDSRVTDAASRALGAPQLPEFPPPPSSHP</sequence>
<evidence type="ECO:0000313" key="2">
    <source>
        <dbReference type="EMBL" id="MCA9757403.1"/>
    </source>
</evidence>
<organism evidence="2 3">
    <name type="scientific">Eiseniibacteriota bacterium</name>
    <dbReference type="NCBI Taxonomy" id="2212470"/>
    <lineage>
        <taxon>Bacteria</taxon>
        <taxon>Candidatus Eiseniibacteriota</taxon>
    </lineage>
</organism>
<gene>
    <name evidence="2" type="ORF">KDA27_16485</name>
</gene>
<dbReference type="EMBL" id="JAGQHS010000097">
    <property type="protein sequence ID" value="MCA9757403.1"/>
    <property type="molecule type" value="Genomic_DNA"/>
</dbReference>
<dbReference type="SUPFAM" id="SSF48452">
    <property type="entry name" value="TPR-like"/>
    <property type="match status" value="1"/>
</dbReference>
<evidence type="ECO:0000313" key="3">
    <source>
        <dbReference type="Proteomes" id="UP000739538"/>
    </source>
</evidence>
<proteinExistence type="predicted"/>
<reference evidence="2" key="2">
    <citation type="journal article" date="2021" name="Microbiome">
        <title>Successional dynamics and alternative stable states in a saline activated sludge microbial community over 9 years.</title>
        <authorList>
            <person name="Wang Y."/>
            <person name="Ye J."/>
            <person name="Ju F."/>
            <person name="Liu L."/>
            <person name="Boyd J.A."/>
            <person name="Deng Y."/>
            <person name="Parks D.H."/>
            <person name="Jiang X."/>
            <person name="Yin X."/>
            <person name="Woodcroft B.J."/>
            <person name="Tyson G.W."/>
            <person name="Hugenholtz P."/>
            <person name="Polz M.F."/>
            <person name="Zhang T."/>
        </authorList>
    </citation>
    <scope>NUCLEOTIDE SEQUENCE</scope>
    <source>
        <strain evidence="2">HKST-UBA02</strain>
    </source>
</reference>
<name>A0A956SGG7_UNCEI</name>
<accession>A0A956SGG7</accession>
<comment type="caution">
    <text evidence="2">The sequence shown here is derived from an EMBL/GenBank/DDBJ whole genome shotgun (WGS) entry which is preliminary data.</text>
</comment>
<dbReference type="AlphaFoldDB" id="A0A956SGG7"/>
<feature type="region of interest" description="Disordered" evidence="1">
    <location>
        <begin position="1"/>
        <end position="22"/>
    </location>
</feature>
<evidence type="ECO:0008006" key="4">
    <source>
        <dbReference type="Google" id="ProtNLM"/>
    </source>
</evidence>
<evidence type="ECO:0000256" key="1">
    <source>
        <dbReference type="SAM" id="MobiDB-lite"/>
    </source>
</evidence>
<reference evidence="2" key="1">
    <citation type="submission" date="2020-04" db="EMBL/GenBank/DDBJ databases">
        <authorList>
            <person name="Zhang T."/>
        </authorList>
    </citation>
    <scope>NUCLEOTIDE SEQUENCE</scope>
    <source>
        <strain evidence="2">HKST-UBA02</strain>
    </source>
</reference>